<reference evidence="1 2" key="1">
    <citation type="submission" date="2018-02" db="EMBL/GenBank/DDBJ databases">
        <title>Subsurface microbial communities from deep shales in Ohio and West Virginia, USA.</title>
        <authorList>
            <person name="Wrighton K."/>
        </authorList>
    </citation>
    <scope>NUCLEOTIDE SEQUENCE [LARGE SCALE GENOMIC DNA]</scope>
    <source>
        <strain evidence="1 2">OWC-DMM</strain>
    </source>
</reference>
<gene>
    <name evidence="1" type="ORF">B0F87_11323</name>
</gene>
<evidence type="ECO:0000313" key="2">
    <source>
        <dbReference type="Proteomes" id="UP000240010"/>
    </source>
</evidence>
<dbReference type="RefSeq" id="WP_258076144.1">
    <property type="nucleotide sequence ID" value="NZ_PTIZ01000013.1"/>
</dbReference>
<accession>A0A2S6H8U6</accession>
<dbReference type="Proteomes" id="UP000240010">
    <property type="component" value="Unassembled WGS sequence"/>
</dbReference>
<dbReference type="EMBL" id="PTIZ01000013">
    <property type="protein sequence ID" value="PPK73912.1"/>
    <property type="molecule type" value="Genomic_DNA"/>
</dbReference>
<organism evidence="1 2">
    <name type="scientific">Methylobacter tundripaludum</name>
    <dbReference type="NCBI Taxonomy" id="173365"/>
    <lineage>
        <taxon>Bacteria</taxon>
        <taxon>Pseudomonadati</taxon>
        <taxon>Pseudomonadota</taxon>
        <taxon>Gammaproteobacteria</taxon>
        <taxon>Methylococcales</taxon>
        <taxon>Methylococcaceae</taxon>
        <taxon>Methylobacter</taxon>
    </lineage>
</organism>
<comment type="caution">
    <text evidence="1">The sequence shown here is derived from an EMBL/GenBank/DDBJ whole genome shotgun (WGS) entry which is preliminary data.</text>
</comment>
<evidence type="ECO:0000313" key="1">
    <source>
        <dbReference type="EMBL" id="PPK73912.1"/>
    </source>
</evidence>
<proteinExistence type="predicted"/>
<sequence length="42" mass="4886">MAKQLTHLDDRFWNRLLKAIEEGHVVPVVGSQLLTWIDQNNV</sequence>
<protein>
    <submittedName>
        <fullName evidence="1">Uncharacterized protein</fullName>
    </submittedName>
</protein>
<name>A0A2S6H8U6_9GAMM</name>
<dbReference type="AlphaFoldDB" id="A0A2S6H8U6"/>